<comment type="caution">
    <text evidence="2">The sequence shown here is derived from an EMBL/GenBank/DDBJ whole genome shotgun (WGS) entry which is preliminary data.</text>
</comment>
<evidence type="ECO:0000313" key="2">
    <source>
        <dbReference type="EMBL" id="RZS64506.1"/>
    </source>
</evidence>
<keyword evidence="3" id="KW-1185">Reference proteome</keyword>
<protein>
    <submittedName>
        <fullName evidence="2">Uncharacterized protein DUF1345</fullName>
    </submittedName>
</protein>
<dbReference type="RefSeq" id="WP_130353728.1">
    <property type="nucleotide sequence ID" value="NZ_SGWY01000003.1"/>
</dbReference>
<dbReference type="Proteomes" id="UP000293289">
    <property type="component" value="Unassembled WGS sequence"/>
</dbReference>
<sequence length="274" mass="29396">MTEVTTGIVAVATRRTGRIVNLVTLTVVLVVGVVFVFADEGTDVQMISLISWCLLSTFYMIGWMVVLGRLSRSAWRGSATLISTRPPGRFASLIVTILSSIIGVAAASELLVLRSDAAYASAIDFFGVWAMLLAWGFLHWGYAQIYYRLYHHGPGRVRRQAENTAAADAQAEAAADAAVDAAAEATVDADGRAAGTGADATAVPPLVFPYTKDPGLLDFVYVSFMVGTSFTPNDVETAPPIRWTVVWHSVLSFFFNGFIIVLALNTIMGGSFTN</sequence>
<keyword evidence="1" id="KW-0472">Membrane</keyword>
<reference evidence="2 3" key="1">
    <citation type="submission" date="2019-02" db="EMBL/GenBank/DDBJ databases">
        <title>Genomic Encyclopedia of Type Strains, Phase IV (KMG-IV): sequencing the most valuable type-strain genomes for metagenomic binning, comparative biology and taxonomic classification.</title>
        <authorList>
            <person name="Goeker M."/>
        </authorList>
    </citation>
    <scope>NUCLEOTIDE SEQUENCE [LARGE SCALE GENOMIC DNA]</scope>
    <source>
        <strain evidence="2 3">DSM 43045</strain>
    </source>
</reference>
<evidence type="ECO:0000256" key="1">
    <source>
        <dbReference type="SAM" id="Phobius"/>
    </source>
</evidence>
<evidence type="ECO:0000313" key="3">
    <source>
        <dbReference type="Proteomes" id="UP000293289"/>
    </source>
</evidence>
<dbReference type="AlphaFoldDB" id="A0A4Q7M908"/>
<feature type="transmembrane region" description="Helical" evidence="1">
    <location>
        <begin position="49"/>
        <end position="70"/>
    </location>
</feature>
<dbReference type="Pfam" id="PF07077">
    <property type="entry name" value="DUF1345"/>
    <property type="match status" value="1"/>
</dbReference>
<organism evidence="2 3">
    <name type="scientific">Agromyces ramosus</name>
    <dbReference type="NCBI Taxonomy" id="33879"/>
    <lineage>
        <taxon>Bacteria</taxon>
        <taxon>Bacillati</taxon>
        <taxon>Actinomycetota</taxon>
        <taxon>Actinomycetes</taxon>
        <taxon>Micrococcales</taxon>
        <taxon>Microbacteriaceae</taxon>
        <taxon>Agromyces</taxon>
    </lineage>
</organism>
<gene>
    <name evidence="2" type="ORF">EV187_2893</name>
</gene>
<accession>A0A4Q7M908</accession>
<keyword evidence="1" id="KW-0812">Transmembrane</keyword>
<feature type="transmembrane region" description="Helical" evidence="1">
    <location>
        <begin position="245"/>
        <end position="268"/>
    </location>
</feature>
<proteinExistence type="predicted"/>
<dbReference type="OrthoDB" id="64737at2"/>
<keyword evidence="1" id="KW-1133">Transmembrane helix</keyword>
<feature type="transmembrane region" description="Helical" evidence="1">
    <location>
        <begin position="90"/>
        <end position="112"/>
    </location>
</feature>
<feature type="transmembrane region" description="Helical" evidence="1">
    <location>
        <begin position="19"/>
        <end position="37"/>
    </location>
</feature>
<name>A0A4Q7M908_9MICO</name>
<dbReference type="InterPro" id="IPR009781">
    <property type="entry name" value="DUF1345"/>
</dbReference>
<dbReference type="EMBL" id="SGWY01000003">
    <property type="protein sequence ID" value="RZS64506.1"/>
    <property type="molecule type" value="Genomic_DNA"/>
</dbReference>